<name>A0A3E2B461_9FIRM</name>
<dbReference type="GeneID" id="97995094"/>
<accession>A0A3E2B461</accession>
<protein>
    <submittedName>
        <fullName evidence="2">Uncharacterized protein</fullName>
    </submittedName>
</protein>
<evidence type="ECO:0000256" key="1">
    <source>
        <dbReference type="SAM" id="Phobius"/>
    </source>
</evidence>
<organism evidence="2 3">
    <name type="scientific">Evtepia gabavorous</name>
    <dbReference type="NCBI Taxonomy" id="2211183"/>
    <lineage>
        <taxon>Bacteria</taxon>
        <taxon>Bacillati</taxon>
        <taxon>Bacillota</taxon>
        <taxon>Clostridia</taxon>
        <taxon>Eubacteriales</taxon>
        <taxon>Evtepia</taxon>
    </lineage>
</organism>
<comment type="caution">
    <text evidence="2">The sequence shown here is derived from an EMBL/GenBank/DDBJ whole genome shotgun (WGS) entry which is preliminary data.</text>
</comment>
<keyword evidence="1" id="KW-0472">Membrane</keyword>
<dbReference type="RefSeq" id="WP_117141991.1">
    <property type="nucleotide sequence ID" value="NZ_CAKXKJ010000006.1"/>
</dbReference>
<proteinExistence type="predicted"/>
<keyword evidence="3" id="KW-1185">Reference proteome</keyword>
<dbReference type="Proteomes" id="UP000260649">
    <property type="component" value="Unassembled WGS sequence"/>
</dbReference>
<keyword evidence="1" id="KW-0812">Transmembrane</keyword>
<reference evidence="2 3" key="1">
    <citation type="submission" date="2018-07" db="EMBL/GenBank/DDBJ databases">
        <title>GABA Modulating Bacteria of the Human Gut Microbiota.</title>
        <authorList>
            <person name="Strandwitz P."/>
            <person name="Kim K.H."/>
            <person name="Terekhova D."/>
            <person name="Liu J.K."/>
            <person name="Sharma A."/>
            <person name="Levering J."/>
            <person name="Mcdonald D."/>
            <person name="Dietrich D."/>
            <person name="Ramadhar T.R."/>
            <person name="Lekbua A."/>
            <person name="Mroue N."/>
            <person name="Liston C."/>
            <person name="Stewart E.J."/>
            <person name="Dubin M.J."/>
            <person name="Zengler K."/>
            <person name="Knight R."/>
            <person name="Gilbert J.A."/>
            <person name="Clardy J."/>
            <person name="Lewis K."/>
        </authorList>
    </citation>
    <scope>NUCLEOTIDE SEQUENCE [LARGE SCALE GENOMIC DNA]</scope>
    <source>
        <strain evidence="2 3">KLE1738</strain>
    </source>
</reference>
<feature type="transmembrane region" description="Helical" evidence="1">
    <location>
        <begin position="63"/>
        <end position="87"/>
    </location>
</feature>
<sequence length="89" mass="9432">MIYDNGIFVNDQIGISATFSLVALGVSILGMVLQILAGILLFRGAAHIAKQEGLRGLAVAFRIVGACSLAFGGYSVISLIPVFRYLFVI</sequence>
<gene>
    <name evidence="2" type="ORF">DV520_05010</name>
</gene>
<evidence type="ECO:0000313" key="2">
    <source>
        <dbReference type="EMBL" id="RFT06813.1"/>
    </source>
</evidence>
<keyword evidence="1" id="KW-1133">Transmembrane helix</keyword>
<dbReference type="AlphaFoldDB" id="A0A3E2B461"/>
<evidence type="ECO:0000313" key="3">
    <source>
        <dbReference type="Proteomes" id="UP000260649"/>
    </source>
</evidence>
<feature type="transmembrane region" description="Helical" evidence="1">
    <location>
        <begin position="20"/>
        <end position="42"/>
    </location>
</feature>
<dbReference type="EMBL" id="QQRQ01000006">
    <property type="protein sequence ID" value="RFT06813.1"/>
    <property type="molecule type" value="Genomic_DNA"/>
</dbReference>